<evidence type="ECO:0000256" key="1">
    <source>
        <dbReference type="ARBA" id="ARBA00004267"/>
    </source>
</evidence>
<comment type="caution">
    <text evidence="9">The sequence shown here is derived from an EMBL/GenBank/DDBJ whole genome shotgun (WGS) entry which is preliminary data.</text>
</comment>
<evidence type="ECO:0000256" key="4">
    <source>
        <dbReference type="ARBA" id="ARBA00023054"/>
    </source>
</evidence>
<feature type="region of interest" description="Disordered" evidence="7">
    <location>
        <begin position="1"/>
        <end position="22"/>
    </location>
</feature>
<evidence type="ECO:0000256" key="7">
    <source>
        <dbReference type="SAM" id="MobiDB-lite"/>
    </source>
</evidence>
<keyword evidence="10" id="KW-1185">Reference proteome</keyword>
<dbReference type="GO" id="GO:0005815">
    <property type="term" value="C:microtubule organizing center"/>
    <property type="evidence" value="ECO:0007669"/>
    <property type="project" value="UniProtKB-SubCell"/>
</dbReference>
<feature type="coiled-coil region" evidence="6">
    <location>
        <begin position="332"/>
        <end position="390"/>
    </location>
</feature>
<evidence type="ECO:0000256" key="6">
    <source>
        <dbReference type="SAM" id="Coils"/>
    </source>
</evidence>
<evidence type="ECO:0000256" key="2">
    <source>
        <dbReference type="ARBA" id="ARBA00022490"/>
    </source>
</evidence>
<feature type="coiled-coil region" evidence="6">
    <location>
        <begin position="436"/>
        <end position="498"/>
    </location>
</feature>
<dbReference type="InterPro" id="IPR019528">
    <property type="entry name" value="PACT_domain"/>
</dbReference>
<evidence type="ECO:0000256" key="5">
    <source>
        <dbReference type="ARBA" id="ARBA00023212"/>
    </source>
</evidence>
<evidence type="ECO:0000259" key="8">
    <source>
        <dbReference type="Pfam" id="PF10495"/>
    </source>
</evidence>
<name>A0A177BCS5_9BILA</name>
<sequence>MSMESESETVVTQSTYTSGNSQNKASSLVLTTIRKIMALLNILKGNGPLNVNYPQELDLNMKNFENNLKMYASNLSLIESTQEIEEGRKCATTHEMKTMLDADVPIQQKDFLLEVIETSFEGIDTIDLSYCSNDDPLDWDMKCTGYNETLNIGVDEIPDIMGWTCQKLLDTIHSSESQNNPKMLDSVIKFAFKDLSDLMIKGKFHEEKNYKIELSHTVNLLNEFETKLTNKIQSFEENCNSNLNNVHSKLNILRERLTLISSTKIIPDEIINHEKNISDLDLDFDEYEKYQDDISIDSALFENVSDLPMEIYQTSMRLNENVNQLLSNVMKKKDYDAECDSLRFKIKNLQMNSKQIHEELNSVKNDNRNLKQLEIHFNEIKNVNNDMKQNLDYLSIENNELQNYAHEFDNVKMENVKLLQVKSEFEKIYLEFEQFKNKTIDEMNNAQNIIKQLESLRKSREIEICTLNSHLSDSNQKNEDLSLKIKFLKQKHEEISSDMSLMRNGMDQLKEEYTCTIENLSKQVSIERDDKIYAEYCLKEVYEKMQDKMKTELSPASDKTSPVGSINKIEFSFSNNHKDTFNRHCFNFALYVREKSFKKCLQYQKKYIMSLIGGYRRSERKALKCLNNVIENQKNTTPQSTITNCNYIGNKYKSNHPFNHDTAKHRNVSKFRSTVFSIIFINRYD</sequence>
<proteinExistence type="predicted"/>
<organism evidence="9 10">
    <name type="scientific">Intoshia linei</name>
    <dbReference type="NCBI Taxonomy" id="1819745"/>
    <lineage>
        <taxon>Eukaryota</taxon>
        <taxon>Metazoa</taxon>
        <taxon>Spiralia</taxon>
        <taxon>Lophotrochozoa</taxon>
        <taxon>Mesozoa</taxon>
        <taxon>Orthonectida</taxon>
        <taxon>Rhopaluridae</taxon>
        <taxon>Intoshia</taxon>
    </lineage>
</organism>
<reference evidence="9 10" key="1">
    <citation type="submission" date="2016-04" db="EMBL/GenBank/DDBJ databases">
        <title>The genome of Intoshia linei affirms orthonectids as highly simplified spiralians.</title>
        <authorList>
            <person name="Mikhailov K.V."/>
            <person name="Slusarev G.S."/>
            <person name="Nikitin M.A."/>
            <person name="Logacheva M.D."/>
            <person name="Penin A."/>
            <person name="Aleoshin V."/>
            <person name="Panchin Y.V."/>
        </authorList>
    </citation>
    <scope>NUCLEOTIDE SEQUENCE [LARGE SCALE GENOMIC DNA]</scope>
    <source>
        <strain evidence="9">Intl2013</strain>
        <tissue evidence="9">Whole animal</tissue>
    </source>
</reference>
<keyword evidence="2" id="KW-0963">Cytoplasm</keyword>
<evidence type="ECO:0000256" key="3">
    <source>
        <dbReference type="ARBA" id="ARBA00022553"/>
    </source>
</evidence>
<keyword evidence="5" id="KW-0206">Cytoskeleton</keyword>
<dbReference type="Proteomes" id="UP000078046">
    <property type="component" value="Unassembled WGS sequence"/>
</dbReference>
<dbReference type="AlphaFoldDB" id="A0A177BCS5"/>
<evidence type="ECO:0000313" key="9">
    <source>
        <dbReference type="EMBL" id="OAF72010.1"/>
    </source>
</evidence>
<feature type="domain" description="Pericentrin/AKAP-450 centrosomal targeting" evidence="8">
    <location>
        <begin position="591"/>
        <end position="683"/>
    </location>
</feature>
<keyword evidence="4 6" id="KW-0175">Coiled coil</keyword>
<protein>
    <recommendedName>
        <fullName evidence="8">Pericentrin/AKAP-450 centrosomal targeting domain-containing protein</fullName>
    </recommendedName>
</protein>
<evidence type="ECO:0000313" key="10">
    <source>
        <dbReference type="Proteomes" id="UP000078046"/>
    </source>
</evidence>
<accession>A0A177BCS5</accession>
<dbReference type="Pfam" id="PF10495">
    <property type="entry name" value="PACT_coil_coil"/>
    <property type="match status" value="1"/>
</dbReference>
<gene>
    <name evidence="9" type="ORF">A3Q56_00200</name>
</gene>
<comment type="subcellular location">
    <subcellularLocation>
        <location evidence="1">Cytoplasm</location>
        <location evidence="1">Cytoskeleton</location>
        <location evidence="1">Microtubule organizing center</location>
    </subcellularLocation>
</comment>
<dbReference type="GO" id="GO:0005737">
    <property type="term" value="C:cytoplasm"/>
    <property type="evidence" value="ECO:0007669"/>
    <property type="project" value="UniProtKB-ARBA"/>
</dbReference>
<feature type="compositionally biased region" description="Polar residues" evidence="7">
    <location>
        <begin position="8"/>
        <end position="22"/>
    </location>
</feature>
<keyword evidence="3" id="KW-0597">Phosphoprotein</keyword>
<dbReference type="EMBL" id="LWCA01000009">
    <property type="protein sequence ID" value="OAF72010.1"/>
    <property type="molecule type" value="Genomic_DNA"/>
</dbReference>